<proteinExistence type="predicted"/>
<dbReference type="EMBL" id="CP051428">
    <property type="protein sequence ID" value="QJC54550.1"/>
    <property type="molecule type" value="Genomic_DNA"/>
</dbReference>
<dbReference type="InterPro" id="IPR011083">
    <property type="entry name" value="Phage_tail_collar_dom"/>
</dbReference>
<dbReference type="Gene3D" id="3.90.1340.10">
    <property type="entry name" value="Phage tail collar domain"/>
    <property type="match status" value="1"/>
</dbReference>
<dbReference type="InterPro" id="IPR037053">
    <property type="entry name" value="Phage_tail_collar_dom_sf"/>
</dbReference>
<organism evidence="2 3">
    <name type="scientific">Paenibacillus albicereus</name>
    <dbReference type="NCBI Taxonomy" id="2726185"/>
    <lineage>
        <taxon>Bacteria</taxon>
        <taxon>Bacillati</taxon>
        <taxon>Bacillota</taxon>
        <taxon>Bacilli</taxon>
        <taxon>Bacillales</taxon>
        <taxon>Paenibacillaceae</taxon>
        <taxon>Paenibacillus</taxon>
    </lineage>
</organism>
<sequence>MLGHVALFATNFAPRGWTYCDGRLLPINSNTALFSIIGIWTLFA</sequence>
<accession>A0A6H2H4E5</accession>
<dbReference type="AlphaFoldDB" id="A0A6H2H4E5"/>
<evidence type="ECO:0000313" key="2">
    <source>
        <dbReference type="EMBL" id="QJC54550.1"/>
    </source>
</evidence>
<dbReference type="RefSeq" id="WP_168910056.1">
    <property type="nucleotide sequence ID" value="NZ_CP051428.1"/>
</dbReference>
<name>A0A6H2H4E5_9BACL</name>
<evidence type="ECO:0000259" key="1">
    <source>
        <dbReference type="Pfam" id="PF07484"/>
    </source>
</evidence>
<dbReference type="KEGG" id="palr:HGI30_22415"/>
<protein>
    <recommendedName>
        <fullName evidence="1">Phage tail collar domain-containing protein</fullName>
    </recommendedName>
</protein>
<dbReference type="SUPFAM" id="SSF88874">
    <property type="entry name" value="Receptor-binding domain of short tail fibre protein gp12"/>
    <property type="match status" value="1"/>
</dbReference>
<gene>
    <name evidence="2" type="ORF">HGI30_22415</name>
</gene>
<keyword evidence="3" id="KW-1185">Reference proteome</keyword>
<feature type="domain" description="Phage tail collar" evidence="1">
    <location>
        <begin position="3"/>
        <end position="38"/>
    </location>
</feature>
<evidence type="ECO:0000313" key="3">
    <source>
        <dbReference type="Proteomes" id="UP000502136"/>
    </source>
</evidence>
<dbReference type="Pfam" id="PF07484">
    <property type="entry name" value="Collar"/>
    <property type="match status" value="1"/>
</dbReference>
<dbReference type="Proteomes" id="UP000502136">
    <property type="component" value="Chromosome"/>
</dbReference>
<reference evidence="2 3" key="1">
    <citation type="submission" date="2020-04" db="EMBL/GenBank/DDBJ databases">
        <title>Novel Paenibacillus strain UniB2 isolated from commercial digestive syrup.</title>
        <authorList>
            <person name="Thorat V."/>
            <person name="Kirdat K."/>
            <person name="Tiwarekar B."/>
            <person name="Yadav A."/>
        </authorList>
    </citation>
    <scope>NUCLEOTIDE SEQUENCE [LARGE SCALE GENOMIC DNA]</scope>
    <source>
        <strain evidence="2 3">UniB2</strain>
    </source>
</reference>